<gene>
    <name evidence="2" type="ORF">HUT08_35900</name>
</gene>
<dbReference type="Proteomes" id="UP000509303">
    <property type="component" value="Chromosome"/>
</dbReference>
<accession>A0A7H8NI56</accession>
<protein>
    <submittedName>
        <fullName evidence="2">Uncharacterized protein</fullName>
    </submittedName>
</protein>
<dbReference type="EMBL" id="CP054929">
    <property type="protein sequence ID" value="QKW54062.1"/>
    <property type="molecule type" value="Genomic_DNA"/>
</dbReference>
<dbReference type="RefSeq" id="WP_176165766.1">
    <property type="nucleotide sequence ID" value="NZ_CP054929.1"/>
</dbReference>
<dbReference type="AlphaFoldDB" id="A0A7H8NI56"/>
<feature type="region of interest" description="Disordered" evidence="1">
    <location>
        <begin position="198"/>
        <end position="232"/>
    </location>
</feature>
<evidence type="ECO:0000256" key="1">
    <source>
        <dbReference type="SAM" id="MobiDB-lite"/>
    </source>
</evidence>
<keyword evidence="3" id="KW-1185">Reference proteome</keyword>
<name>A0A7H8NI56_9ACTN</name>
<evidence type="ECO:0000313" key="3">
    <source>
        <dbReference type="Proteomes" id="UP000509303"/>
    </source>
</evidence>
<proteinExistence type="predicted"/>
<feature type="region of interest" description="Disordered" evidence="1">
    <location>
        <begin position="117"/>
        <end position="145"/>
    </location>
</feature>
<reference evidence="2 3" key="1">
    <citation type="submission" date="2020-06" db="EMBL/GenBank/DDBJ databases">
        <title>Genome mining for natural products.</title>
        <authorList>
            <person name="Zhang B."/>
            <person name="Shi J."/>
            <person name="Ge H."/>
        </authorList>
    </citation>
    <scope>NUCLEOTIDE SEQUENCE [LARGE SCALE GENOMIC DNA]</scope>
    <source>
        <strain evidence="2 3">NA00687</strain>
    </source>
</reference>
<organism evidence="2 3">
    <name type="scientific">Streptomyces buecherae</name>
    <dbReference type="NCBI Taxonomy" id="2763006"/>
    <lineage>
        <taxon>Bacteria</taxon>
        <taxon>Bacillati</taxon>
        <taxon>Actinomycetota</taxon>
        <taxon>Actinomycetes</taxon>
        <taxon>Kitasatosporales</taxon>
        <taxon>Streptomycetaceae</taxon>
        <taxon>Streptomyces</taxon>
    </lineage>
</organism>
<evidence type="ECO:0000313" key="2">
    <source>
        <dbReference type="EMBL" id="QKW54062.1"/>
    </source>
</evidence>
<sequence length="259" mass="29355">MTLFGDEALLPHREERELAGAELRARVREAVEELAVLVDEDVQELLARVRALVNLPRLYATDDHELRGLIHESWFWLVFRDARTLSDGWHFDHTPGSEPFTRLSRRPPNHISRLERAQWSRPPDSLATKAAPLPQRPPLPSPITSARNRNIFRLKRRSITSITVTHINLQSTFPCVTAAPPETVDLYITAFPGSATAHLDSTIDHRSRNPPRPPRKTAPHTPQTAFTRKDETAKAPAFVRELRVRRAGRRLLPLLCGVG</sequence>